<reference evidence="1 2" key="1">
    <citation type="submission" date="2015-01" db="EMBL/GenBank/DDBJ databases">
        <title>Vibrio sp. C94 JCM 19241 whole genome shotgun sequence.</title>
        <authorList>
            <person name="Sawabe T."/>
            <person name="Meirelles P."/>
            <person name="Feng G."/>
            <person name="Sayaka M."/>
            <person name="Hattori M."/>
            <person name="Ohkuma M."/>
        </authorList>
    </citation>
    <scope>NUCLEOTIDE SEQUENCE [LARGE SCALE GENOMIC DNA]</scope>
    <source>
        <strain evidence="2">JCM 19241</strain>
    </source>
</reference>
<evidence type="ECO:0000313" key="1">
    <source>
        <dbReference type="EMBL" id="GAM75448.1"/>
    </source>
</evidence>
<protein>
    <submittedName>
        <fullName evidence="1">Butyryl-CoA dehydrogenase</fullName>
        <ecNumber evidence="1">1.3.8.1</ecNumber>
    </submittedName>
</protein>
<dbReference type="InterPro" id="IPR009100">
    <property type="entry name" value="AcylCoA_DH/oxidase_NM_dom_sf"/>
</dbReference>
<gene>
    <name evidence="1" type="ORF">JCM19241_3360</name>
</gene>
<dbReference type="EMBL" id="BBSC01000004">
    <property type="protein sequence ID" value="GAM75448.1"/>
    <property type="molecule type" value="Genomic_DNA"/>
</dbReference>
<dbReference type="STRING" id="1481914.JCM19241_3360"/>
<comment type="caution">
    <text evidence="1">The sequence shown here is derived from an EMBL/GenBank/DDBJ whole genome shotgun (WGS) entry which is preliminary data.</text>
</comment>
<reference evidence="1 2" key="2">
    <citation type="submission" date="2015-01" db="EMBL/GenBank/DDBJ databases">
        <authorList>
            <consortium name="NBRP consortium"/>
            <person name="Sawabe T."/>
            <person name="Meirelles P."/>
            <person name="Feng G."/>
            <person name="Sayaka M."/>
            <person name="Hattori M."/>
            <person name="Ohkuma M."/>
        </authorList>
    </citation>
    <scope>NUCLEOTIDE SEQUENCE [LARGE SCALE GENOMIC DNA]</scope>
    <source>
        <strain evidence="2">JCM 19241</strain>
    </source>
</reference>
<accession>A0A0B8QK06</accession>
<dbReference type="SUPFAM" id="SSF56645">
    <property type="entry name" value="Acyl-CoA dehydrogenase NM domain-like"/>
    <property type="match status" value="1"/>
</dbReference>
<name>A0A0B8QK06_9VIBR</name>
<dbReference type="AlphaFoldDB" id="A0A0B8QK06"/>
<dbReference type="InterPro" id="IPR037069">
    <property type="entry name" value="AcylCoA_DH/ox_N_sf"/>
</dbReference>
<dbReference type="EC" id="1.3.8.1" evidence="1"/>
<dbReference type="GO" id="GO:0050660">
    <property type="term" value="F:flavin adenine dinucleotide binding"/>
    <property type="evidence" value="ECO:0007669"/>
    <property type="project" value="InterPro"/>
</dbReference>
<sequence>MDMTSYRKKWVSNPAFKLFKKVLPPLSSTEKEAMEAGSVWWEGELFSGNPDWSKLHGYDKPQLTEEEQSFVDDQVETLLEMLDDFEIVKHQRDLPKEVWDYLKQERFFSLIISKEFGGRDFLL</sequence>
<organism evidence="1 2">
    <name type="scientific">Vibrio ishigakensis</name>
    <dbReference type="NCBI Taxonomy" id="1481914"/>
    <lineage>
        <taxon>Bacteria</taxon>
        <taxon>Pseudomonadati</taxon>
        <taxon>Pseudomonadota</taxon>
        <taxon>Gammaproteobacteria</taxon>
        <taxon>Vibrionales</taxon>
        <taxon>Vibrionaceae</taxon>
        <taxon>Vibrio</taxon>
    </lineage>
</organism>
<keyword evidence="1" id="KW-0560">Oxidoreductase</keyword>
<dbReference type="Proteomes" id="UP000031666">
    <property type="component" value="Unassembled WGS sequence"/>
</dbReference>
<evidence type="ECO:0000313" key="2">
    <source>
        <dbReference type="Proteomes" id="UP000031666"/>
    </source>
</evidence>
<proteinExistence type="predicted"/>
<dbReference type="Gene3D" id="1.10.540.10">
    <property type="entry name" value="Acyl-CoA dehydrogenase/oxidase, N-terminal domain"/>
    <property type="match status" value="1"/>
</dbReference>
<dbReference type="GO" id="GO:0016937">
    <property type="term" value="F:short-chain fatty acyl-CoA dehydrogenase activity"/>
    <property type="evidence" value="ECO:0007669"/>
    <property type="project" value="UniProtKB-EC"/>
</dbReference>